<organism evidence="2 3">
    <name type="scientific">Paenibacillus dendrobii</name>
    <dbReference type="NCBI Taxonomy" id="2691084"/>
    <lineage>
        <taxon>Bacteria</taxon>
        <taxon>Bacillati</taxon>
        <taxon>Bacillota</taxon>
        <taxon>Bacilli</taxon>
        <taxon>Bacillales</taxon>
        <taxon>Paenibacillaceae</taxon>
        <taxon>Paenibacillus</taxon>
    </lineage>
</organism>
<dbReference type="InterPro" id="IPR029066">
    <property type="entry name" value="PLP-binding_barrel"/>
</dbReference>
<feature type="domain" description="Alanine racemase N-terminal" evidence="1">
    <location>
        <begin position="22"/>
        <end position="213"/>
    </location>
</feature>
<dbReference type="RefSeq" id="WP_160500828.1">
    <property type="nucleotide sequence ID" value="NZ_WUBI01000006.1"/>
</dbReference>
<dbReference type="InterPro" id="IPR051466">
    <property type="entry name" value="D-amino_acid_metab_enzyme"/>
</dbReference>
<gene>
    <name evidence="2" type="ORF">GRF59_27020</name>
</gene>
<proteinExistence type="predicted"/>
<dbReference type="InterPro" id="IPR001608">
    <property type="entry name" value="Ala_racemase_N"/>
</dbReference>
<keyword evidence="3" id="KW-1185">Reference proteome</keyword>
<dbReference type="PANTHER" id="PTHR28004:SF2">
    <property type="entry name" value="D-SERINE DEHYDRATASE"/>
    <property type="match status" value="1"/>
</dbReference>
<reference evidence="2 3" key="1">
    <citation type="submission" date="2019-12" db="EMBL/GenBank/DDBJ databases">
        <title>Paenibacillus sp. nov., an endophytic bacterium isolated from the stem of Dendrobium.</title>
        <authorList>
            <person name="Zhao R."/>
        </authorList>
    </citation>
    <scope>NUCLEOTIDE SEQUENCE [LARGE SCALE GENOMIC DNA]</scope>
    <source>
        <strain evidence="2 3">HJL G12</strain>
    </source>
</reference>
<dbReference type="GO" id="GO:0008721">
    <property type="term" value="F:D-serine ammonia-lyase activity"/>
    <property type="evidence" value="ECO:0007669"/>
    <property type="project" value="TreeGrafter"/>
</dbReference>
<dbReference type="PANTHER" id="PTHR28004">
    <property type="entry name" value="ZGC:162816-RELATED"/>
    <property type="match status" value="1"/>
</dbReference>
<dbReference type="AlphaFoldDB" id="A0A7X3IS70"/>
<protein>
    <submittedName>
        <fullName evidence="2">Amino acid deaminase/aldolase</fullName>
    </submittedName>
</protein>
<dbReference type="CDD" id="cd06813">
    <property type="entry name" value="PLPDE_III_DSD_D-TA_like_2"/>
    <property type="match status" value="1"/>
</dbReference>
<evidence type="ECO:0000313" key="2">
    <source>
        <dbReference type="EMBL" id="MWV47252.1"/>
    </source>
</evidence>
<dbReference type="Gene3D" id="3.20.20.10">
    <property type="entry name" value="Alanine racemase"/>
    <property type="match status" value="1"/>
</dbReference>
<dbReference type="GO" id="GO:0036088">
    <property type="term" value="P:D-serine catabolic process"/>
    <property type="evidence" value="ECO:0007669"/>
    <property type="project" value="TreeGrafter"/>
</dbReference>
<sequence>MQRNYSYYKKMFEGTSKPFGFVDLDLLDENIGRIMARAGTKNIRIATKSVRSALLLKRILRKSPLFCGLMCFSPQEAVYLVKQGLDDIVMGYPVWEPAALSGLAELIRQGKSITLMVDSIRHIEHIERIAELHGVRFPVCLDMDMSMDVPGLHFGVWRSPIRTVADAKPVVDKILSSGGVTMDGVMGYEAQIAGVGDHYPGMAAKNALVRKLKQRSAKQIAGKRADLVAMIEDALGAPLRFVNGGGTGSLHTTTTEHAVTEVTVGSGFFSPGLFDNYKNFRYQPAAGYAVEIVRQPEAHLFTCLGGGYVASGAAGKDKLPKPYLPEGAALMSLEGAGEVQTPVLYKGDERLALGDPIFFRHAKAGELCERFNHLYGVSEGKIIEQISTYRGDGQCFL</sequence>
<evidence type="ECO:0000313" key="3">
    <source>
        <dbReference type="Proteomes" id="UP000460318"/>
    </source>
</evidence>
<dbReference type="Proteomes" id="UP000460318">
    <property type="component" value="Unassembled WGS sequence"/>
</dbReference>
<dbReference type="Pfam" id="PF01168">
    <property type="entry name" value="Ala_racemase_N"/>
    <property type="match status" value="1"/>
</dbReference>
<accession>A0A7X3IS70</accession>
<dbReference type="EMBL" id="WUBI01000006">
    <property type="protein sequence ID" value="MWV47252.1"/>
    <property type="molecule type" value="Genomic_DNA"/>
</dbReference>
<dbReference type="SUPFAM" id="SSF51419">
    <property type="entry name" value="PLP-binding barrel"/>
    <property type="match status" value="1"/>
</dbReference>
<name>A0A7X3IS70_9BACL</name>
<evidence type="ECO:0000259" key="1">
    <source>
        <dbReference type="Pfam" id="PF01168"/>
    </source>
</evidence>
<comment type="caution">
    <text evidence="2">The sequence shown here is derived from an EMBL/GenBank/DDBJ whole genome shotgun (WGS) entry which is preliminary data.</text>
</comment>